<organism evidence="4 5">
    <name type="scientific">Alkalibacillus silvisoli</name>
    <dbReference type="NCBI Taxonomy" id="392823"/>
    <lineage>
        <taxon>Bacteria</taxon>
        <taxon>Bacillati</taxon>
        <taxon>Bacillota</taxon>
        <taxon>Bacilli</taxon>
        <taxon>Bacillales</taxon>
        <taxon>Bacillaceae</taxon>
        <taxon>Alkalibacillus</taxon>
    </lineage>
</organism>
<dbReference type="PROSITE" id="PS50887">
    <property type="entry name" value="GGDEF"/>
    <property type="match status" value="1"/>
</dbReference>
<feature type="domain" description="EAL" evidence="2">
    <location>
        <begin position="404"/>
        <end position="654"/>
    </location>
</feature>
<dbReference type="Gene3D" id="3.30.70.270">
    <property type="match status" value="1"/>
</dbReference>
<accession>A0ABP3JIV4</accession>
<dbReference type="Proteomes" id="UP001500740">
    <property type="component" value="Unassembled WGS sequence"/>
</dbReference>
<name>A0ABP3JIV4_9BACI</name>
<dbReference type="SMART" id="SM00052">
    <property type="entry name" value="EAL"/>
    <property type="match status" value="1"/>
</dbReference>
<dbReference type="CDD" id="cd01948">
    <property type="entry name" value="EAL"/>
    <property type="match status" value="1"/>
</dbReference>
<evidence type="ECO:0000259" key="2">
    <source>
        <dbReference type="PROSITE" id="PS50883"/>
    </source>
</evidence>
<dbReference type="CDD" id="cd00130">
    <property type="entry name" value="PAS"/>
    <property type="match status" value="1"/>
</dbReference>
<dbReference type="CDD" id="cd01949">
    <property type="entry name" value="GGDEF"/>
    <property type="match status" value="1"/>
</dbReference>
<dbReference type="SUPFAM" id="SSF141868">
    <property type="entry name" value="EAL domain-like"/>
    <property type="match status" value="1"/>
</dbReference>
<feature type="domain" description="PAS" evidence="1">
    <location>
        <begin position="126"/>
        <end position="180"/>
    </location>
</feature>
<dbReference type="PANTHER" id="PTHR44757:SF2">
    <property type="entry name" value="BIOFILM ARCHITECTURE MAINTENANCE PROTEIN MBAA"/>
    <property type="match status" value="1"/>
</dbReference>
<dbReference type="Gene3D" id="3.20.20.450">
    <property type="entry name" value="EAL domain"/>
    <property type="match status" value="1"/>
</dbReference>
<dbReference type="PROSITE" id="PS50112">
    <property type="entry name" value="PAS"/>
    <property type="match status" value="1"/>
</dbReference>
<evidence type="ECO:0000259" key="3">
    <source>
        <dbReference type="PROSITE" id="PS50887"/>
    </source>
</evidence>
<protein>
    <recommendedName>
        <fullName evidence="6">EAL domain-containing protein</fullName>
    </recommendedName>
</protein>
<evidence type="ECO:0000313" key="4">
    <source>
        <dbReference type="EMBL" id="GAA0453186.1"/>
    </source>
</evidence>
<dbReference type="InterPro" id="IPR000160">
    <property type="entry name" value="GGDEF_dom"/>
</dbReference>
<dbReference type="InterPro" id="IPR035919">
    <property type="entry name" value="EAL_sf"/>
</dbReference>
<dbReference type="SUPFAM" id="SSF55073">
    <property type="entry name" value="Nucleotide cyclase"/>
    <property type="match status" value="1"/>
</dbReference>
<comment type="caution">
    <text evidence="4">The sequence shown here is derived from an EMBL/GenBank/DDBJ whole genome shotgun (WGS) entry which is preliminary data.</text>
</comment>
<dbReference type="Pfam" id="PF00990">
    <property type="entry name" value="GGDEF"/>
    <property type="match status" value="1"/>
</dbReference>
<dbReference type="InterPro" id="IPR035965">
    <property type="entry name" value="PAS-like_dom_sf"/>
</dbReference>
<feature type="domain" description="GGDEF" evidence="3">
    <location>
        <begin position="262"/>
        <end position="395"/>
    </location>
</feature>
<dbReference type="SMART" id="SM00091">
    <property type="entry name" value="PAS"/>
    <property type="match status" value="1"/>
</dbReference>
<dbReference type="InterPro" id="IPR000014">
    <property type="entry name" value="PAS"/>
</dbReference>
<dbReference type="InterPro" id="IPR001633">
    <property type="entry name" value="EAL_dom"/>
</dbReference>
<evidence type="ECO:0008006" key="6">
    <source>
        <dbReference type="Google" id="ProtNLM"/>
    </source>
</evidence>
<keyword evidence="5" id="KW-1185">Reference proteome</keyword>
<dbReference type="SUPFAM" id="SSF55785">
    <property type="entry name" value="PYP-like sensor domain (PAS domain)"/>
    <property type="match status" value="1"/>
</dbReference>
<dbReference type="NCBIfam" id="TIGR00254">
    <property type="entry name" value="GGDEF"/>
    <property type="match status" value="1"/>
</dbReference>
<dbReference type="NCBIfam" id="TIGR00229">
    <property type="entry name" value="sensory_box"/>
    <property type="match status" value="1"/>
</dbReference>
<dbReference type="EMBL" id="BAAACZ010000005">
    <property type="protein sequence ID" value="GAA0453186.1"/>
    <property type="molecule type" value="Genomic_DNA"/>
</dbReference>
<dbReference type="InterPro" id="IPR052155">
    <property type="entry name" value="Biofilm_reg_signaling"/>
</dbReference>
<dbReference type="InterPro" id="IPR043128">
    <property type="entry name" value="Rev_trsase/Diguanyl_cyclase"/>
</dbReference>
<dbReference type="SMART" id="SM00267">
    <property type="entry name" value="GGDEF"/>
    <property type="match status" value="1"/>
</dbReference>
<sequence length="654" mass="75869">MFKMIDQLQLPIHEWLLENVSDALIFENKEGYVVAGNQKALELLQIRLQDKRVKVIDYINFEAVVKKTDHDNLVWTKTIPEKLIIMNRRQIGNLNCYIIREGGLKEKKDSLIYTLNHARNGPFEGIIMHDRGQIIDCDYAFCSMLGYKRADLVGKSIFDLVHQDDHNILSTNMTEGQHDSPYPLRGYKSDGSVIYAEVLPEPVQEEDYGLRIAIVRNITERVENEKQIEFMAYYDQLTDLPNRNYFQIVVEDELNNAKQNEEYLAVHFIDIDYFKHINDTLGYQVGDSLLRSCASRLKQLLYEDLFIARMTSDEFLVLQRNVKSEEDVKALAKKIIDLFRNPVKIDGYEIYTTVSVGISLYPESATTTSQLIEHADSAMHVIKEESRNDFQLFKHSLKKGFKERLRLETELHKAIKEDNFELHFQPQYDLQSNEITGFEALCRWNHEEMGYIPPDRFIPLAEKTGLILEIGDWVIYEACRQNKLWQNEGLEKVKVSVNLSAKQFLQRNLVERVSEILEETGLESKYLELEITESIAMSNERYIIDTLKEFRELGVQVALDDFGTGYSSLKYLSQFPLSKIKIDRTFIQNQNKQNIAIVKTIIHLSHALNLKVIAEGVENEKDLTFLVNERCDEVQGFYFSKPLPANEVLGFVNV</sequence>
<evidence type="ECO:0000313" key="5">
    <source>
        <dbReference type="Proteomes" id="UP001500740"/>
    </source>
</evidence>
<dbReference type="Pfam" id="PF13426">
    <property type="entry name" value="PAS_9"/>
    <property type="match status" value="1"/>
</dbReference>
<proteinExistence type="predicted"/>
<reference evidence="5" key="1">
    <citation type="journal article" date="2019" name="Int. J. Syst. Evol. Microbiol.">
        <title>The Global Catalogue of Microorganisms (GCM) 10K type strain sequencing project: providing services to taxonomists for standard genome sequencing and annotation.</title>
        <authorList>
            <consortium name="The Broad Institute Genomics Platform"/>
            <consortium name="The Broad Institute Genome Sequencing Center for Infectious Disease"/>
            <person name="Wu L."/>
            <person name="Ma J."/>
        </authorList>
    </citation>
    <scope>NUCLEOTIDE SEQUENCE [LARGE SCALE GENOMIC DNA]</scope>
    <source>
        <strain evidence="5">JCM 14193</strain>
    </source>
</reference>
<evidence type="ECO:0000259" key="1">
    <source>
        <dbReference type="PROSITE" id="PS50112"/>
    </source>
</evidence>
<dbReference type="PANTHER" id="PTHR44757">
    <property type="entry name" value="DIGUANYLATE CYCLASE DGCP"/>
    <property type="match status" value="1"/>
</dbReference>
<dbReference type="InterPro" id="IPR029787">
    <property type="entry name" value="Nucleotide_cyclase"/>
</dbReference>
<dbReference type="PROSITE" id="PS50883">
    <property type="entry name" value="EAL"/>
    <property type="match status" value="1"/>
</dbReference>
<dbReference type="Pfam" id="PF00563">
    <property type="entry name" value="EAL"/>
    <property type="match status" value="1"/>
</dbReference>
<gene>
    <name evidence="4" type="ORF">GCM10008935_04840</name>
</gene>
<dbReference type="Gene3D" id="3.30.450.20">
    <property type="entry name" value="PAS domain"/>
    <property type="match status" value="1"/>
</dbReference>